<accession>A0A1X7KT83</accession>
<proteinExistence type="predicted"/>
<sequence>MKRGDIILIGVVIVAALAFMVPKWLFQNSSENLHNGENLVAVITVNGEHYKSVELTDKEQEIKITTADGHYNLLKVHDHGIEMIDADCPDKVCLTFGFVNRNGDTIVCLPHRVLVEIVSPTGEEGDLDAVVG</sequence>
<evidence type="ECO:0000313" key="2">
    <source>
        <dbReference type="EMBL" id="SMG44443.1"/>
    </source>
</evidence>
<evidence type="ECO:0000256" key="1">
    <source>
        <dbReference type="SAM" id="Phobius"/>
    </source>
</evidence>
<dbReference type="AlphaFoldDB" id="A0A1X7KT83"/>
<dbReference type="CDD" id="cd09911">
    <property type="entry name" value="Lin0431_like"/>
    <property type="match status" value="1"/>
</dbReference>
<reference evidence="2 3" key="1">
    <citation type="submission" date="2017-04" db="EMBL/GenBank/DDBJ databases">
        <authorList>
            <person name="Afonso C.L."/>
            <person name="Miller P.J."/>
            <person name="Scott M.A."/>
            <person name="Spackman E."/>
            <person name="Goraichik I."/>
            <person name="Dimitrov K.M."/>
            <person name="Suarez D.L."/>
            <person name="Swayne D.E."/>
        </authorList>
    </citation>
    <scope>NUCLEOTIDE SEQUENCE [LARGE SCALE GENOMIC DNA]</scope>
    <source>
        <strain evidence="2 3">11</strain>
    </source>
</reference>
<keyword evidence="1" id="KW-0472">Membrane</keyword>
<evidence type="ECO:0000313" key="3">
    <source>
        <dbReference type="Proteomes" id="UP000193834"/>
    </source>
</evidence>
<dbReference type="RefSeq" id="WP_085494830.1">
    <property type="nucleotide sequence ID" value="NZ_FXAZ01000003.1"/>
</dbReference>
<dbReference type="Gene3D" id="2.60.320.10">
    <property type="entry name" value="N-utilization substance G protein NusG, insert domain"/>
    <property type="match status" value="1"/>
</dbReference>
<dbReference type="Pfam" id="PF07009">
    <property type="entry name" value="NusG_II"/>
    <property type="match status" value="1"/>
</dbReference>
<gene>
    <name evidence="2" type="ORF">SAMN06295960_2657</name>
</gene>
<dbReference type="OrthoDB" id="47603at2"/>
<protein>
    <submittedName>
        <fullName evidence="2">Uncharacterized protein</fullName>
    </submittedName>
</protein>
<keyword evidence="1" id="KW-1133">Transmembrane helix</keyword>
<name>A0A1X7KT83_9BACL</name>
<dbReference type="EMBL" id="FXAZ01000003">
    <property type="protein sequence ID" value="SMG44443.1"/>
    <property type="molecule type" value="Genomic_DNA"/>
</dbReference>
<dbReference type="STRING" id="1852522.SAMN06295960_2657"/>
<dbReference type="Proteomes" id="UP000193834">
    <property type="component" value="Unassembled WGS sequence"/>
</dbReference>
<keyword evidence="3" id="KW-1185">Reference proteome</keyword>
<dbReference type="InterPro" id="IPR038690">
    <property type="entry name" value="NusG_2_sf"/>
</dbReference>
<organism evidence="2 3">
    <name type="scientific">Paenibacillus aquistagni</name>
    <dbReference type="NCBI Taxonomy" id="1852522"/>
    <lineage>
        <taxon>Bacteria</taxon>
        <taxon>Bacillati</taxon>
        <taxon>Bacillota</taxon>
        <taxon>Bacilli</taxon>
        <taxon>Bacillales</taxon>
        <taxon>Paenibacillaceae</taxon>
        <taxon>Paenibacillus</taxon>
    </lineage>
</organism>
<feature type="transmembrane region" description="Helical" evidence="1">
    <location>
        <begin position="6"/>
        <end position="26"/>
    </location>
</feature>
<keyword evidence="1" id="KW-0812">Transmembrane</keyword>